<evidence type="ECO:0000256" key="4">
    <source>
        <dbReference type="ARBA" id="ARBA00023136"/>
    </source>
</evidence>
<dbReference type="EMBL" id="CAEZVB010000024">
    <property type="protein sequence ID" value="CAB4619875.1"/>
    <property type="molecule type" value="Genomic_DNA"/>
</dbReference>
<dbReference type="PANTHER" id="PTHR33514:SF15">
    <property type="entry name" value="COBALT TRANSPORT PROTEIN"/>
    <property type="match status" value="1"/>
</dbReference>
<proteinExistence type="predicted"/>
<protein>
    <submittedName>
        <fullName evidence="6">Unannotated protein</fullName>
    </submittedName>
</protein>
<keyword evidence="3 5" id="KW-1133">Transmembrane helix</keyword>
<feature type="transmembrane region" description="Helical" evidence="5">
    <location>
        <begin position="20"/>
        <end position="53"/>
    </location>
</feature>
<feature type="transmembrane region" description="Helical" evidence="5">
    <location>
        <begin position="121"/>
        <end position="145"/>
    </location>
</feature>
<feature type="transmembrane region" description="Helical" evidence="5">
    <location>
        <begin position="336"/>
        <end position="357"/>
    </location>
</feature>
<dbReference type="InterPro" id="IPR003339">
    <property type="entry name" value="ABC/ECF_trnsptr_transmembrane"/>
</dbReference>
<evidence type="ECO:0000256" key="2">
    <source>
        <dbReference type="ARBA" id="ARBA00022692"/>
    </source>
</evidence>
<comment type="subcellular location">
    <subcellularLocation>
        <location evidence="1">Membrane</location>
        <topology evidence="1">Multi-pass membrane protein</topology>
    </subcellularLocation>
</comment>
<dbReference type="PANTHER" id="PTHR33514">
    <property type="entry name" value="PROTEIN ABCI12, CHLOROPLASTIC"/>
    <property type="match status" value="1"/>
</dbReference>
<evidence type="ECO:0000256" key="1">
    <source>
        <dbReference type="ARBA" id="ARBA00004141"/>
    </source>
</evidence>
<feature type="transmembrane region" description="Helical" evidence="5">
    <location>
        <begin position="65"/>
        <end position="90"/>
    </location>
</feature>
<accession>A0A6J6I7S0</accession>
<evidence type="ECO:0000256" key="5">
    <source>
        <dbReference type="SAM" id="Phobius"/>
    </source>
</evidence>
<keyword evidence="4 5" id="KW-0472">Membrane</keyword>
<feature type="transmembrane region" description="Helical" evidence="5">
    <location>
        <begin position="197"/>
        <end position="220"/>
    </location>
</feature>
<feature type="transmembrane region" description="Helical" evidence="5">
    <location>
        <begin position="305"/>
        <end position="324"/>
    </location>
</feature>
<gene>
    <name evidence="6" type="ORF">UFOPK1908_00684</name>
</gene>
<evidence type="ECO:0000256" key="3">
    <source>
        <dbReference type="ARBA" id="ARBA00022989"/>
    </source>
</evidence>
<keyword evidence="2 5" id="KW-0812">Transmembrane</keyword>
<organism evidence="6">
    <name type="scientific">freshwater metagenome</name>
    <dbReference type="NCBI Taxonomy" id="449393"/>
    <lineage>
        <taxon>unclassified sequences</taxon>
        <taxon>metagenomes</taxon>
        <taxon>ecological metagenomes</taxon>
    </lineage>
</organism>
<reference evidence="6" key="1">
    <citation type="submission" date="2020-05" db="EMBL/GenBank/DDBJ databases">
        <authorList>
            <person name="Chiriac C."/>
            <person name="Salcher M."/>
            <person name="Ghai R."/>
            <person name="Kavagutti S V."/>
        </authorList>
    </citation>
    <scope>NUCLEOTIDE SEQUENCE</scope>
</reference>
<feature type="transmembrane region" description="Helical" evidence="5">
    <location>
        <begin position="241"/>
        <end position="259"/>
    </location>
</feature>
<dbReference type="GO" id="GO:0005886">
    <property type="term" value="C:plasma membrane"/>
    <property type="evidence" value="ECO:0007669"/>
    <property type="project" value="TreeGrafter"/>
</dbReference>
<sequence length="381" mass="40338">MKAAFQIGNNASTRWLHPGAWWVWALGLATAASRTLNPLLLVLIIVVAAIVVHARKPDAPWAQSFMFFVKLGIAIIVIRVMVQVLFGAAIGETTLFNLPSVTLPEWMAGVRLGGPVTLESILMAFYDGLRLATIIICIGAANSLASPSRLLKSVPAALYEIGVSVVVALTFTPKLVADVSRVQAARHLRGRVTRGPRAIAGAAMPVLEGALEGSITLAAAMDSRGYGRRNDMGVKAQRTTSTLLAVGLIAACIGTYGLVAATSPILLSAPMLIIGVGASLVAITRSAQSAVRTRYRPDPWWIPEWLVAIAGIFIAGTFIISMWISPLAMETQVDPAMWPALPLLPLIGLVIAATPVLTAPPIPRTYGESPHITPQPFEVAA</sequence>
<dbReference type="Pfam" id="PF02361">
    <property type="entry name" value="CbiQ"/>
    <property type="match status" value="1"/>
</dbReference>
<feature type="transmembrane region" description="Helical" evidence="5">
    <location>
        <begin position="157"/>
        <end position="177"/>
    </location>
</feature>
<feature type="transmembrane region" description="Helical" evidence="5">
    <location>
        <begin position="265"/>
        <end position="284"/>
    </location>
</feature>
<name>A0A6J6I7S0_9ZZZZ</name>
<dbReference type="CDD" id="cd16914">
    <property type="entry name" value="EcfT"/>
    <property type="match status" value="1"/>
</dbReference>
<dbReference type="AlphaFoldDB" id="A0A6J6I7S0"/>
<evidence type="ECO:0000313" key="6">
    <source>
        <dbReference type="EMBL" id="CAB4619875.1"/>
    </source>
</evidence>